<dbReference type="Proteomes" id="UP000469452">
    <property type="component" value="Unassembled WGS sequence"/>
</dbReference>
<dbReference type="InterPro" id="IPR000198">
    <property type="entry name" value="RhoGAP_dom"/>
</dbReference>
<dbReference type="Pfam" id="PF00620">
    <property type="entry name" value="RhoGAP"/>
    <property type="match status" value="1"/>
</dbReference>
<reference evidence="2 3" key="1">
    <citation type="submission" date="2019-06" db="EMBL/GenBank/DDBJ databases">
        <title>Genomics analysis of Aphanomyces spp. identifies a new class of oomycete effector associated with host adaptation.</title>
        <authorList>
            <person name="Gaulin E."/>
        </authorList>
    </citation>
    <scope>NUCLEOTIDE SEQUENCE [LARGE SCALE GENOMIC DNA]</scope>
    <source>
        <strain evidence="2 3">E</strain>
    </source>
</reference>
<dbReference type="AlphaFoldDB" id="A0A6A5A262"/>
<sequence length="241" mass="26990">MYSNQGLKRRLNVAPSKAPGCEMMFDGWEVIVKRLRLQTMFHRRKKDGTRHRLVSFVDVDEMQPPPAAVLPCLPSPQCMVLLALVEHLAAHKAHKSKLFQSEGRPSERKVLLEQFYAGVHTASLKSFSSRSMSFVLRHVLVTQYAPLLPYVAYDKLVAAMHASNLTVLEVTAMPISHAKLLHGLLFLMRKVSVQLTVAEDGLVTHLGVHLCRPSEHPLARSLLRRATVRGPPQQLLSTTPI</sequence>
<evidence type="ECO:0000313" key="3">
    <source>
        <dbReference type="Proteomes" id="UP000469452"/>
    </source>
</evidence>
<dbReference type="VEuPathDB" id="FungiDB:H257_03920"/>
<name>A0A6A5A262_APHAT</name>
<evidence type="ECO:0000259" key="1">
    <source>
        <dbReference type="Pfam" id="PF00620"/>
    </source>
</evidence>
<dbReference type="SUPFAM" id="SSF48350">
    <property type="entry name" value="GTPase activation domain, GAP"/>
    <property type="match status" value="1"/>
</dbReference>
<feature type="domain" description="Rho-GAP" evidence="1">
    <location>
        <begin position="80"/>
        <end position="192"/>
    </location>
</feature>
<protein>
    <recommendedName>
        <fullName evidence="1">Rho-GAP domain-containing protein</fullName>
    </recommendedName>
</protein>
<dbReference type="InterPro" id="IPR008936">
    <property type="entry name" value="Rho_GTPase_activation_prot"/>
</dbReference>
<organism evidence="2 3">
    <name type="scientific">Aphanomyces astaci</name>
    <name type="common">Crayfish plague agent</name>
    <dbReference type="NCBI Taxonomy" id="112090"/>
    <lineage>
        <taxon>Eukaryota</taxon>
        <taxon>Sar</taxon>
        <taxon>Stramenopiles</taxon>
        <taxon>Oomycota</taxon>
        <taxon>Saprolegniomycetes</taxon>
        <taxon>Saprolegniales</taxon>
        <taxon>Verrucalvaceae</taxon>
        <taxon>Aphanomyces</taxon>
    </lineage>
</organism>
<proteinExistence type="predicted"/>
<comment type="caution">
    <text evidence="2">The sequence shown here is derived from an EMBL/GenBank/DDBJ whole genome shotgun (WGS) entry which is preliminary data.</text>
</comment>
<gene>
    <name evidence="2" type="ORF">AaE_007581</name>
</gene>
<dbReference type="GO" id="GO:0007165">
    <property type="term" value="P:signal transduction"/>
    <property type="evidence" value="ECO:0007669"/>
    <property type="project" value="InterPro"/>
</dbReference>
<evidence type="ECO:0000313" key="2">
    <source>
        <dbReference type="EMBL" id="KAF0747816.1"/>
    </source>
</evidence>
<dbReference type="Gene3D" id="1.10.555.10">
    <property type="entry name" value="Rho GTPase activation protein"/>
    <property type="match status" value="1"/>
</dbReference>
<dbReference type="EMBL" id="VJMI01013423">
    <property type="protein sequence ID" value="KAF0747816.1"/>
    <property type="molecule type" value="Genomic_DNA"/>
</dbReference>
<accession>A0A6A5A262</accession>